<evidence type="ECO:0000259" key="2">
    <source>
        <dbReference type="Pfam" id="PF14420"/>
    </source>
</evidence>
<feature type="region of interest" description="Disordered" evidence="1">
    <location>
        <begin position="54"/>
        <end position="82"/>
    </location>
</feature>
<feature type="compositionally biased region" description="Pro residues" evidence="1">
    <location>
        <begin position="137"/>
        <end position="151"/>
    </location>
</feature>
<evidence type="ECO:0000256" key="1">
    <source>
        <dbReference type="SAM" id="MobiDB-lite"/>
    </source>
</evidence>
<feature type="compositionally biased region" description="Polar residues" evidence="1">
    <location>
        <begin position="112"/>
        <end position="130"/>
    </location>
</feature>
<dbReference type="AlphaFoldDB" id="A0A4P7NJC0"/>
<dbReference type="Proteomes" id="UP000294847">
    <property type="component" value="Chromosome 5"/>
</dbReference>
<dbReference type="InterPro" id="IPR025676">
    <property type="entry name" value="Clr5_dom"/>
</dbReference>
<dbReference type="PANTHER" id="PTHR38788">
    <property type="entry name" value="CLR5 DOMAIN-CONTAINING PROTEIN"/>
    <property type="match status" value="1"/>
</dbReference>
<name>A0A4P7NJC0_PYROR</name>
<evidence type="ECO:0000313" key="4">
    <source>
        <dbReference type="Proteomes" id="UP000294847"/>
    </source>
</evidence>
<accession>A0A4P7NJC0</accession>
<dbReference type="VEuPathDB" id="FungiDB:M_BR32_EuGene_00029361"/>
<sequence>MTKKWAKHRQRITSLYLDDNKPLHEVQSIMKDQQKFTASTRAYRHRFMKWGLSKYSPQRRRTSTSSAGSSYDAPEPTRPTVPLWPSVSYPLAEPASPLFSSPEMGSYAQVYSPESTDTTLDTTNPSSPAQLGTYGEQPPPPPITGYPPSPPRQAWAPSQSLSCQQQSLSCSDGISCILPPIRAAQWGECPCPSCVFPAAAAALPSFWEVRVRDDGQVGGSLLCGLEEENYVHVCYPRVQDGFLNTFVRE</sequence>
<protein>
    <recommendedName>
        <fullName evidence="2">Clr5 domain-containing protein</fullName>
    </recommendedName>
</protein>
<feature type="domain" description="Clr5" evidence="2">
    <location>
        <begin position="1"/>
        <end position="54"/>
    </location>
</feature>
<dbReference type="Pfam" id="PF14420">
    <property type="entry name" value="Clr5"/>
    <property type="match status" value="1"/>
</dbReference>
<dbReference type="EMBL" id="CP034208">
    <property type="protein sequence ID" value="QBZ62134.1"/>
    <property type="molecule type" value="Genomic_DNA"/>
</dbReference>
<evidence type="ECO:0000313" key="3">
    <source>
        <dbReference type="EMBL" id="QBZ62134.1"/>
    </source>
</evidence>
<gene>
    <name evidence="3" type="ORF">PoMZ_11009</name>
</gene>
<dbReference type="PANTHER" id="PTHR38788:SF3">
    <property type="entry name" value="CLR5 DOMAIN-CONTAINING PROTEIN"/>
    <property type="match status" value="1"/>
</dbReference>
<feature type="region of interest" description="Disordered" evidence="1">
    <location>
        <begin position="112"/>
        <end position="158"/>
    </location>
</feature>
<proteinExistence type="predicted"/>
<organism evidence="3 4">
    <name type="scientific">Pyricularia oryzae</name>
    <name type="common">Rice blast fungus</name>
    <name type="synonym">Magnaporthe oryzae</name>
    <dbReference type="NCBI Taxonomy" id="318829"/>
    <lineage>
        <taxon>Eukaryota</taxon>
        <taxon>Fungi</taxon>
        <taxon>Dikarya</taxon>
        <taxon>Ascomycota</taxon>
        <taxon>Pezizomycotina</taxon>
        <taxon>Sordariomycetes</taxon>
        <taxon>Sordariomycetidae</taxon>
        <taxon>Magnaporthales</taxon>
        <taxon>Pyriculariaceae</taxon>
        <taxon>Pyricularia</taxon>
    </lineage>
</organism>
<reference evidence="3 4" key="1">
    <citation type="journal article" date="2019" name="Mol. Biol. Evol.">
        <title>Blast fungal genomes show frequent chromosomal changes, gene gains and losses, and effector gene turnover.</title>
        <authorList>
            <person name="Gomez Luciano L.B."/>
            <person name="Jason Tsai I."/>
            <person name="Chuma I."/>
            <person name="Tosa Y."/>
            <person name="Chen Y.H."/>
            <person name="Li J.Y."/>
            <person name="Li M.Y."/>
            <person name="Jade Lu M.Y."/>
            <person name="Nakayashiki H."/>
            <person name="Li W.H."/>
        </authorList>
    </citation>
    <scope>NUCLEOTIDE SEQUENCE [LARGE SCALE GENOMIC DNA]</scope>
    <source>
        <strain evidence="3">MZ5-1-6</strain>
    </source>
</reference>